<dbReference type="EMBL" id="CP011058">
    <property type="protein sequence ID" value="AJY74029.1"/>
    <property type="molecule type" value="Genomic_DNA"/>
</dbReference>
<evidence type="ECO:0000313" key="1">
    <source>
        <dbReference type="EMBL" id="AJY74029.1"/>
    </source>
</evidence>
<dbReference type="AlphaFoldDB" id="A0A0D5NF62"/>
<reference evidence="2" key="2">
    <citation type="submission" date="2015-03" db="EMBL/GenBank/DDBJ databases">
        <title>Genome sequence of Paenibacillus beijingensis strain DSM 24997T.</title>
        <authorList>
            <person name="Kwak Y."/>
            <person name="Shin J.-H."/>
        </authorList>
    </citation>
    <scope>NUCLEOTIDE SEQUENCE [LARGE SCALE GENOMIC DNA]</scope>
    <source>
        <strain evidence="2">DSM 24997</strain>
    </source>
</reference>
<organism evidence="1 2">
    <name type="scientific">Paenibacillus beijingensis</name>
    <dbReference type="NCBI Taxonomy" id="1126833"/>
    <lineage>
        <taxon>Bacteria</taxon>
        <taxon>Bacillati</taxon>
        <taxon>Bacillota</taxon>
        <taxon>Bacilli</taxon>
        <taxon>Bacillales</taxon>
        <taxon>Paenibacillaceae</taxon>
        <taxon>Paenibacillus</taxon>
    </lineage>
</organism>
<dbReference type="KEGG" id="pbj:VN24_04690"/>
<reference evidence="1 2" key="1">
    <citation type="journal article" date="2015" name="J. Biotechnol.">
        <title>Complete genome sequence of Paenibacillus beijingensis 7188(T) (=DSM 24997(T)), a novel rhizobacterium from jujube garden soil.</title>
        <authorList>
            <person name="Kwak Y."/>
            <person name="Shin J.H."/>
        </authorList>
    </citation>
    <scope>NUCLEOTIDE SEQUENCE [LARGE SCALE GENOMIC DNA]</scope>
    <source>
        <strain evidence="1 2">DSM 24997</strain>
    </source>
</reference>
<dbReference type="Proteomes" id="UP000032633">
    <property type="component" value="Chromosome"/>
</dbReference>
<name>A0A0D5NF62_9BACL</name>
<sequence>MFQTILAAFFYSGIQSARTESYPNLQMCSFYRPKSLVGRENLQLYRYSKLLLTNISSGLQKNAFLQQFFRDG</sequence>
<dbReference type="HOGENOM" id="CLU_2718472_0_0_9"/>
<keyword evidence="2" id="KW-1185">Reference proteome</keyword>
<accession>A0A0D5NF62</accession>
<protein>
    <submittedName>
        <fullName evidence="1">Uncharacterized protein</fullName>
    </submittedName>
</protein>
<gene>
    <name evidence="1" type="ORF">VN24_04690</name>
</gene>
<evidence type="ECO:0000313" key="2">
    <source>
        <dbReference type="Proteomes" id="UP000032633"/>
    </source>
</evidence>
<dbReference type="PATRIC" id="fig|1126833.4.peg.1037"/>
<proteinExistence type="predicted"/>